<evidence type="ECO:0000313" key="3">
    <source>
        <dbReference type="Proteomes" id="UP000460626"/>
    </source>
</evidence>
<keyword evidence="1" id="KW-0472">Membrane</keyword>
<proteinExistence type="predicted"/>
<feature type="transmembrane region" description="Helical" evidence="1">
    <location>
        <begin position="12"/>
        <end position="38"/>
    </location>
</feature>
<evidence type="ECO:0000256" key="1">
    <source>
        <dbReference type="SAM" id="Phobius"/>
    </source>
</evidence>
<comment type="caution">
    <text evidence="2">The sequence shown here is derived from an EMBL/GenBank/DDBJ whole genome shotgun (WGS) entry which is preliminary data.</text>
</comment>
<feature type="transmembrane region" description="Helical" evidence="1">
    <location>
        <begin position="144"/>
        <end position="164"/>
    </location>
</feature>
<sequence length="178" mass="19293">MALTPKDPLLSAARVIIVLFQALVAFGSGALVVGIPILLAVQDPLTERMRAETARADFIFPLLPVIGMMALFALVLVIGFLFLRHLRRIVDTVGQGDPFVPENADRLTAMAWLVVGAQVIAIPAIMLLIHIQQAFEETNPSTDAAFDFGGILLALTLFILARVFRQGTAMREDLEGTV</sequence>
<dbReference type="EMBL" id="WTYH01000001">
    <property type="protein sequence ID" value="MXO94438.1"/>
    <property type="molecule type" value="Genomic_DNA"/>
</dbReference>
<gene>
    <name evidence="2" type="ORF">GRI62_12610</name>
</gene>
<name>A0A845A3D6_9SPHN</name>
<feature type="transmembrane region" description="Helical" evidence="1">
    <location>
        <begin position="58"/>
        <end position="83"/>
    </location>
</feature>
<dbReference type="Pfam" id="PF11188">
    <property type="entry name" value="DUF2975"/>
    <property type="match status" value="1"/>
</dbReference>
<organism evidence="2 3">
    <name type="scientific">Aurantiacibacter arachoides</name>
    <dbReference type="NCBI Taxonomy" id="1850444"/>
    <lineage>
        <taxon>Bacteria</taxon>
        <taxon>Pseudomonadati</taxon>
        <taxon>Pseudomonadota</taxon>
        <taxon>Alphaproteobacteria</taxon>
        <taxon>Sphingomonadales</taxon>
        <taxon>Erythrobacteraceae</taxon>
        <taxon>Aurantiacibacter</taxon>
    </lineage>
</organism>
<dbReference type="InterPro" id="IPR021354">
    <property type="entry name" value="DUF2975"/>
</dbReference>
<dbReference type="Proteomes" id="UP000460626">
    <property type="component" value="Unassembled WGS sequence"/>
</dbReference>
<dbReference type="AlphaFoldDB" id="A0A845A3D6"/>
<dbReference type="OrthoDB" id="7349915at2"/>
<accession>A0A845A3D6</accession>
<keyword evidence="3" id="KW-1185">Reference proteome</keyword>
<keyword evidence="1" id="KW-0812">Transmembrane</keyword>
<dbReference type="RefSeq" id="WP_131451078.1">
    <property type="nucleotide sequence ID" value="NZ_BMJK01000001.1"/>
</dbReference>
<feature type="transmembrane region" description="Helical" evidence="1">
    <location>
        <begin position="109"/>
        <end position="132"/>
    </location>
</feature>
<reference evidence="2 3" key="1">
    <citation type="submission" date="2019-12" db="EMBL/GenBank/DDBJ databases">
        <title>Genomic-based taxomic classification of the family Erythrobacteraceae.</title>
        <authorList>
            <person name="Xu L."/>
        </authorList>
    </citation>
    <scope>NUCLEOTIDE SEQUENCE [LARGE SCALE GENOMIC DNA]</scope>
    <source>
        <strain evidence="2 3">RC4-10-4</strain>
    </source>
</reference>
<evidence type="ECO:0000313" key="2">
    <source>
        <dbReference type="EMBL" id="MXO94438.1"/>
    </source>
</evidence>
<protein>
    <submittedName>
        <fullName evidence="2">DUF2975 domain-containing protein</fullName>
    </submittedName>
</protein>
<keyword evidence="1" id="KW-1133">Transmembrane helix</keyword>